<dbReference type="Proteomes" id="UP000184204">
    <property type="component" value="Unassembled WGS sequence"/>
</dbReference>
<dbReference type="Gene3D" id="1.10.10.1400">
    <property type="entry name" value="Terminase, small subunit, N-terminal DNA-binding domain, HTH motif"/>
    <property type="match status" value="1"/>
</dbReference>
<organism evidence="4 6">
    <name type="scientific">Anaerotignum propionicum DSM 1682</name>
    <dbReference type="NCBI Taxonomy" id="991789"/>
    <lineage>
        <taxon>Bacteria</taxon>
        <taxon>Bacillati</taxon>
        <taxon>Bacillota</taxon>
        <taxon>Clostridia</taxon>
        <taxon>Lachnospirales</taxon>
        <taxon>Anaerotignaceae</taxon>
        <taxon>Anaerotignum</taxon>
    </lineage>
</organism>
<dbReference type="OrthoDB" id="7358785at2"/>
<reference evidence="4" key="3">
    <citation type="submission" date="2016-11" db="EMBL/GenBank/DDBJ databases">
        <authorList>
            <person name="Varghese N."/>
            <person name="Submissions S."/>
        </authorList>
    </citation>
    <scope>NUCLEOTIDE SEQUENCE</scope>
    <source>
        <strain evidence="4">DSM 1682</strain>
    </source>
</reference>
<dbReference type="PANTHER" id="PTHR41328">
    <property type="entry name" value="TERMINASE SMALL SUBUNIT-RELATED"/>
    <property type="match status" value="1"/>
</dbReference>
<evidence type="ECO:0000313" key="3">
    <source>
        <dbReference type="EMBL" id="AMJ40688.1"/>
    </source>
</evidence>
<evidence type="ECO:0000313" key="4">
    <source>
        <dbReference type="EMBL" id="SHE90104.1"/>
    </source>
</evidence>
<dbReference type="EMBL" id="CP014223">
    <property type="protein sequence ID" value="AMJ40688.1"/>
    <property type="molecule type" value="Genomic_DNA"/>
</dbReference>
<reference evidence="5" key="2">
    <citation type="submission" date="2016-01" db="EMBL/GenBank/DDBJ databases">
        <authorList>
            <person name="Poehlein A."/>
            <person name="Schlien K."/>
            <person name="Gottschalk G."/>
            <person name="Buckel W."/>
            <person name="Daniel R."/>
        </authorList>
    </citation>
    <scope>NUCLEOTIDE SEQUENCE [LARGE SCALE GENOMIC DNA]</scope>
    <source>
        <strain evidence="5">X2</strain>
    </source>
</reference>
<dbReference type="Pfam" id="PF03592">
    <property type="entry name" value="Terminase_2"/>
    <property type="match status" value="1"/>
</dbReference>
<keyword evidence="1" id="KW-1188">Viral release from host cell</keyword>
<reference evidence="6" key="4">
    <citation type="submission" date="2016-11" db="EMBL/GenBank/DDBJ databases">
        <authorList>
            <person name="Jaros S."/>
            <person name="Januszkiewicz K."/>
            <person name="Wedrychowicz H."/>
        </authorList>
    </citation>
    <scope>NUCLEOTIDE SEQUENCE [LARGE SCALE GENOMIC DNA]</scope>
    <source>
        <strain evidence="6">DSM 1682</strain>
    </source>
</reference>
<keyword evidence="5" id="KW-1185">Reference proteome</keyword>
<keyword evidence="2" id="KW-0231">Viral genome packaging</keyword>
<dbReference type="EMBL" id="FQUA01000010">
    <property type="protein sequence ID" value="SHE90104.1"/>
    <property type="molecule type" value="Genomic_DNA"/>
</dbReference>
<evidence type="ECO:0000313" key="6">
    <source>
        <dbReference type="Proteomes" id="UP000184204"/>
    </source>
</evidence>
<dbReference type="InterPro" id="IPR038713">
    <property type="entry name" value="Terminase_Gp1_N_sf"/>
</dbReference>
<dbReference type="InterPro" id="IPR052404">
    <property type="entry name" value="SPP1-like_terminase"/>
</dbReference>
<accession>A0A0X1U6Y1</accession>
<evidence type="ECO:0000256" key="1">
    <source>
        <dbReference type="ARBA" id="ARBA00022612"/>
    </source>
</evidence>
<evidence type="ECO:0000313" key="5">
    <source>
        <dbReference type="Proteomes" id="UP000068026"/>
    </source>
</evidence>
<reference evidence="3 5" key="1">
    <citation type="journal article" date="2016" name="Genome Announc.">
        <title>Complete Genome Sequence of the Amino Acid-Fermenting Clostridium propionicum X2 (DSM 1682).</title>
        <authorList>
            <person name="Poehlein A."/>
            <person name="Schlien K."/>
            <person name="Chowdhury N.P."/>
            <person name="Gottschalk G."/>
            <person name="Buckel W."/>
            <person name="Daniel R."/>
        </authorList>
    </citation>
    <scope>NUCLEOTIDE SEQUENCE [LARGE SCALE GENOMIC DNA]</scope>
    <source>
        <strain evidence="3 5">X2</strain>
    </source>
</reference>
<dbReference type="AlphaFoldDB" id="A0A0X1U6Y1"/>
<dbReference type="KEGG" id="cpro:CPRO_10930"/>
<dbReference type="PANTHER" id="PTHR41328:SF2">
    <property type="entry name" value="TERMINASE SMALL SUBUNIT"/>
    <property type="match status" value="1"/>
</dbReference>
<protein>
    <submittedName>
        <fullName evidence="3 4">Terminase small subunit</fullName>
    </submittedName>
</protein>
<dbReference type="InterPro" id="IPR005335">
    <property type="entry name" value="Terminase_ssu"/>
</dbReference>
<gene>
    <name evidence="3" type="ORF">CPRO_10930</name>
    <name evidence="4" type="ORF">SAMN02745151_02136</name>
</gene>
<proteinExistence type="predicted"/>
<evidence type="ECO:0000256" key="2">
    <source>
        <dbReference type="ARBA" id="ARBA00023219"/>
    </source>
</evidence>
<dbReference type="Proteomes" id="UP000068026">
    <property type="component" value="Chromosome"/>
</dbReference>
<dbReference type="GO" id="GO:0051276">
    <property type="term" value="P:chromosome organization"/>
    <property type="evidence" value="ECO:0007669"/>
    <property type="project" value="InterPro"/>
</dbReference>
<sequence>MDDLKNQERRFVEEYLFDLNATQAAIRAGYSTVSAQSIACKLMKKTKVKNAIDIAMAERSRRTGVSQDRIITELARIAFINPSDFMDLNKAKVKETFSPDDAAAVSGVKYKSFETESGGGTERNIEMHNKVKALELLGKHLGMFREKVDINTEPIEIKVNGDFDDC</sequence>
<dbReference type="RefSeq" id="WP_066048732.1">
    <property type="nucleotide sequence ID" value="NZ_CP014223.1"/>
</dbReference>
<name>A0A0X1U6Y1_ANAPI</name>